<gene>
    <name evidence="1" type="ORF">Mame_00622</name>
</gene>
<dbReference type="EMBL" id="CP020330">
    <property type="protein sequence ID" value="AQZ49998.1"/>
    <property type="molecule type" value="Genomic_DNA"/>
</dbReference>
<dbReference type="AlphaFoldDB" id="A0A1U9YX37"/>
<evidence type="ECO:0000313" key="1">
    <source>
        <dbReference type="EMBL" id="AQZ49998.1"/>
    </source>
</evidence>
<sequence length="317" mass="36238">MPVFLLPDFISDLQEHNDAHFARRVLQKTIRPDGSFRPDADDHPYKGIDDAWIRYVSRKRTAYRVIFIRMGENIYLFRAGEHSVEDNLTGPAAGAIEAAVAVDDGGPEVAAALAGMPEREKQVAAPPPVNRFKRNVPHPQIYREIFSRRNLPHKDIWLVAPFVNGDLFAPTKPFGKLLLDQVEDGASVALITAPPKDKKIEWMEKLAERNVGIFVYPRLHSKLYCFVFDENRRYETGLREGDRYSSLILVGSSNLTGMGMALGERQRNEELCYSVPENEIGYVEEYIAELMMHGYELSEVRRYLARGQWQKLENGKW</sequence>
<dbReference type="Proteomes" id="UP000191135">
    <property type="component" value="Chromosome"/>
</dbReference>
<protein>
    <submittedName>
        <fullName evidence="1">Uncharacterized protein</fullName>
    </submittedName>
</protein>
<dbReference type="RefSeq" id="WP_155122015.1">
    <property type="nucleotide sequence ID" value="NZ_AQWH01000015.1"/>
</dbReference>
<proteinExistence type="predicted"/>
<name>A0A1U9YX37_9HYPH</name>
<evidence type="ECO:0000313" key="2">
    <source>
        <dbReference type="Proteomes" id="UP000191135"/>
    </source>
</evidence>
<dbReference type="OrthoDB" id="129742at2"/>
<accession>A0A1U9YX37</accession>
<dbReference type="KEGG" id="mmed:Mame_00622"/>
<organism evidence="1 2">
    <name type="scientific">Martelella mediterranea DSM 17316</name>
    <dbReference type="NCBI Taxonomy" id="1122214"/>
    <lineage>
        <taxon>Bacteria</taxon>
        <taxon>Pseudomonadati</taxon>
        <taxon>Pseudomonadota</taxon>
        <taxon>Alphaproteobacteria</taxon>
        <taxon>Hyphomicrobiales</taxon>
        <taxon>Aurantimonadaceae</taxon>
        <taxon>Martelella</taxon>
    </lineage>
</organism>
<dbReference type="STRING" id="1122214.Mame_00622"/>
<reference evidence="1 2" key="1">
    <citation type="submission" date="2017-03" db="EMBL/GenBank/DDBJ databases">
        <title>Foreign affairs: Plasmid Transfer between Roseobacters and Rhizobia.</title>
        <authorList>
            <person name="Bartling P."/>
            <person name="Bunk B."/>
            <person name="Overmann J."/>
            <person name="Brinkmann H."/>
            <person name="Petersen J."/>
        </authorList>
    </citation>
    <scope>NUCLEOTIDE SEQUENCE [LARGE SCALE GENOMIC DNA]</scope>
    <source>
        <strain evidence="1 2">MACL11</strain>
    </source>
</reference>
<keyword evidence="2" id="KW-1185">Reference proteome</keyword>
<dbReference type="Gene3D" id="3.30.870.10">
    <property type="entry name" value="Endonuclease Chain A"/>
    <property type="match status" value="1"/>
</dbReference>